<protein>
    <recommendedName>
        <fullName evidence="2">Fibronectin type-III domain-containing protein</fullName>
    </recommendedName>
</protein>
<dbReference type="Gene3D" id="2.60.40.10">
    <property type="entry name" value="Immunoglobulins"/>
    <property type="match status" value="1"/>
</dbReference>
<proteinExistence type="predicted"/>
<dbReference type="EMBL" id="UINC01068170">
    <property type="protein sequence ID" value="SVC00574.1"/>
    <property type="molecule type" value="Genomic_DNA"/>
</dbReference>
<evidence type="ECO:0000313" key="1">
    <source>
        <dbReference type="EMBL" id="SVC00574.1"/>
    </source>
</evidence>
<organism evidence="1">
    <name type="scientific">marine metagenome</name>
    <dbReference type="NCBI Taxonomy" id="408172"/>
    <lineage>
        <taxon>unclassified sequences</taxon>
        <taxon>metagenomes</taxon>
        <taxon>ecological metagenomes</taxon>
    </lineage>
</organism>
<reference evidence="1" key="1">
    <citation type="submission" date="2018-05" db="EMBL/GenBank/DDBJ databases">
        <authorList>
            <person name="Lanie J.A."/>
            <person name="Ng W.-L."/>
            <person name="Kazmierczak K.M."/>
            <person name="Andrzejewski T.M."/>
            <person name="Davidsen T.M."/>
            <person name="Wayne K.J."/>
            <person name="Tettelin H."/>
            <person name="Glass J.I."/>
            <person name="Rusch D."/>
            <person name="Podicherti R."/>
            <person name="Tsui H.-C.T."/>
            <person name="Winkler M.E."/>
        </authorList>
    </citation>
    <scope>NUCLEOTIDE SEQUENCE</scope>
</reference>
<dbReference type="InterPro" id="IPR013783">
    <property type="entry name" value="Ig-like_fold"/>
</dbReference>
<evidence type="ECO:0008006" key="2">
    <source>
        <dbReference type="Google" id="ProtNLM"/>
    </source>
</evidence>
<name>A0A382ILC9_9ZZZZ</name>
<accession>A0A382ILC9</accession>
<sequence>MVFWFIILFIGQVLGQIQPKFNLTTAVSGADAYQIIMTTDVDESDHIWISDQLNSFPVTYPSSAPALEYGMVYYARIIALKDGNIHGIPGNLVLIQTPTISKPLIMDGSLFSWGATDPPSATYEVSVSPVQDMSNIVWAAMVSGTNTGQPENVFNWGTTYYWQVQGFDGDGNPFGDPSESGFFQTESIEPPTLNSPVGEQVSSLTPTFSWSAVSQVSQYLISVGTDEELASPVWGTNIAEVSVTYPQDAMNLSRGVSYFWQ</sequence>
<gene>
    <name evidence="1" type="ORF">METZ01_LOCUS253428</name>
</gene>
<dbReference type="AlphaFoldDB" id="A0A382ILC9"/>
<feature type="non-terminal residue" evidence="1">
    <location>
        <position position="261"/>
    </location>
</feature>